<name>A0A1G8AN32_9RHOO</name>
<dbReference type="EMBL" id="FNCY01000004">
    <property type="protein sequence ID" value="SDH22405.1"/>
    <property type="molecule type" value="Genomic_DNA"/>
</dbReference>
<accession>A0A1G8AN32</accession>
<dbReference type="Proteomes" id="UP000198607">
    <property type="component" value="Unassembled WGS sequence"/>
</dbReference>
<sequence length="90" mass="10316">MYLYIGGGVLTTDHETASFTHPVFVFEFNAYGPDEFLEEIAIDERPVRAAEFVARTFIAEQGKGRRYSHNEYNLIARFAALPLSEYGYEE</sequence>
<evidence type="ECO:0000313" key="2">
    <source>
        <dbReference type="Proteomes" id="UP000198607"/>
    </source>
</evidence>
<gene>
    <name evidence="1" type="ORF">SAMN05660652_01443</name>
</gene>
<evidence type="ECO:0000313" key="1">
    <source>
        <dbReference type="EMBL" id="SDH22405.1"/>
    </source>
</evidence>
<dbReference type="AlphaFoldDB" id="A0A1G8AN32"/>
<keyword evidence="2" id="KW-1185">Reference proteome</keyword>
<reference evidence="1 2" key="1">
    <citation type="submission" date="2016-10" db="EMBL/GenBank/DDBJ databases">
        <authorList>
            <person name="de Groot N.N."/>
        </authorList>
    </citation>
    <scope>NUCLEOTIDE SEQUENCE [LARGE SCALE GENOMIC DNA]</scope>
    <source>
        <strain evidence="1 2">DSM 5885</strain>
    </source>
</reference>
<organism evidence="1 2">
    <name type="scientific">Propionivibrio dicarboxylicus</name>
    <dbReference type="NCBI Taxonomy" id="83767"/>
    <lineage>
        <taxon>Bacteria</taxon>
        <taxon>Pseudomonadati</taxon>
        <taxon>Pseudomonadota</taxon>
        <taxon>Betaproteobacteria</taxon>
        <taxon>Rhodocyclales</taxon>
        <taxon>Rhodocyclaceae</taxon>
        <taxon>Propionivibrio</taxon>
    </lineage>
</organism>
<dbReference type="STRING" id="83767.SAMN05660652_01443"/>
<protein>
    <submittedName>
        <fullName evidence="1">Uncharacterized protein</fullName>
    </submittedName>
</protein>
<dbReference type="RefSeq" id="WP_091935983.1">
    <property type="nucleotide sequence ID" value="NZ_FNCY01000004.1"/>
</dbReference>
<proteinExistence type="predicted"/>